<evidence type="ECO:0000313" key="2">
    <source>
        <dbReference type="Proteomes" id="UP000183832"/>
    </source>
</evidence>
<protein>
    <submittedName>
        <fullName evidence="1">CLUMA_CG017216, isoform A</fullName>
    </submittedName>
</protein>
<name>A0A1J1IVA6_9DIPT</name>
<dbReference type="EMBL" id="CVRI01000061">
    <property type="protein sequence ID" value="CRL04103.1"/>
    <property type="molecule type" value="Genomic_DNA"/>
</dbReference>
<proteinExistence type="predicted"/>
<reference evidence="1 2" key="1">
    <citation type="submission" date="2015-04" db="EMBL/GenBank/DDBJ databases">
        <authorList>
            <person name="Syromyatnikov M.Y."/>
            <person name="Popov V.N."/>
        </authorList>
    </citation>
    <scope>NUCLEOTIDE SEQUENCE [LARGE SCALE GENOMIC DNA]</scope>
</reference>
<dbReference type="AlphaFoldDB" id="A0A1J1IVA6"/>
<organism evidence="1 2">
    <name type="scientific">Clunio marinus</name>
    <dbReference type="NCBI Taxonomy" id="568069"/>
    <lineage>
        <taxon>Eukaryota</taxon>
        <taxon>Metazoa</taxon>
        <taxon>Ecdysozoa</taxon>
        <taxon>Arthropoda</taxon>
        <taxon>Hexapoda</taxon>
        <taxon>Insecta</taxon>
        <taxon>Pterygota</taxon>
        <taxon>Neoptera</taxon>
        <taxon>Endopterygota</taxon>
        <taxon>Diptera</taxon>
        <taxon>Nematocera</taxon>
        <taxon>Chironomoidea</taxon>
        <taxon>Chironomidae</taxon>
        <taxon>Clunio</taxon>
    </lineage>
</organism>
<accession>A0A1J1IVA6</accession>
<gene>
    <name evidence="1" type="ORF">CLUMA_CG017216</name>
</gene>
<keyword evidence="2" id="KW-1185">Reference proteome</keyword>
<dbReference type="Proteomes" id="UP000183832">
    <property type="component" value="Unassembled WGS sequence"/>
</dbReference>
<evidence type="ECO:0000313" key="1">
    <source>
        <dbReference type="EMBL" id="CRL04103.1"/>
    </source>
</evidence>
<sequence>MELQINTYSNDLMISQDFSHAAYDKCYQHDCQHDTEHYNNNENMLGFFITFLFVLKFVEKEKKKFINEVLKC</sequence>